<keyword evidence="3" id="KW-0963">Cytoplasm</keyword>
<dbReference type="InterPro" id="IPR013792">
    <property type="entry name" value="RNA3'P_cycl/enolpyr_Trfase_a/b"/>
</dbReference>
<evidence type="ECO:0000256" key="3">
    <source>
        <dbReference type="ARBA" id="ARBA00022490"/>
    </source>
</evidence>
<comment type="catalytic activity">
    <reaction evidence="15">
        <text>phosphoenolpyruvate + UDP-N-acetyl-alpha-D-glucosamine = UDP-N-acetyl-3-O-(1-carboxyvinyl)-alpha-D-glucosamine + phosphate</text>
        <dbReference type="Rhea" id="RHEA:18681"/>
        <dbReference type="ChEBI" id="CHEBI:43474"/>
        <dbReference type="ChEBI" id="CHEBI:57705"/>
        <dbReference type="ChEBI" id="CHEBI:58702"/>
        <dbReference type="ChEBI" id="CHEBI:68483"/>
        <dbReference type="EC" id="2.5.1.7"/>
    </reaction>
</comment>
<reference evidence="17 18" key="1">
    <citation type="journal article" date="2015" name="Nature">
        <title>rRNA introns, odd ribosomes, and small enigmatic genomes across a large radiation of phyla.</title>
        <authorList>
            <person name="Brown C.T."/>
            <person name="Hug L.A."/>
            <person name="Thomas B.C."/>
            <person name="Sharon I."/>
            <person name="Castelle C.J."/>
            <person name="Singh A."/>
            <person name="Wilkins M.J."/>
            <person name="Williams K.H."/>
            <person name="Banfield J.F."/>
        </authorList>
    </citation>
    <scope>NUCLEOTIDE SEQUENCE [LARGE SCALE GENOMIC DNA]</scope>
</reference>
<evidence type="ECO:0000256" key="7">
    <source>
        <dbReference type="ARBA" id="ARBA00022984"/>
    </source>
</evidence>
<keyword evidence="5 17" id="KW-0808">Transferase</keyword>
<dbReference type="Pfam" id="PF00275">
    <property type="entry name" value="EPSP_synthase"/>
    <property type="match status" value="1"/>
</dbReference>
<evidence type="ECO:0000256" key="11">
    <source>
        <dbReference type="ARBA" id="ARBA00039108"/>
    </source>
</evidence>
<dbReference type="GO" id="GO:0008760">
    <property type="term" value="F:UDP-N-acetylglucosamine 1-carboxyvinyltransferase activity"/>
    <property type="evidence" value="ECO:0007669"/>
    <property type="project" value="UniProtKB-EC"/>
</dbReference>
<dbReference type="InterPro" id="IPR036968">
    <property type="entry name" value="Enolpyruvate_Tfrase_sf"/>
</dbReference>
<dbReference type="SUPFAM" id="SSF55205">
    <property type="entry name" value="EPT/RTPC-like"/>
    <property type="match status" value="1"/>
</dbReference>
<protein>
    <recommendedName>
        <fullName evidence="12">UDP-N-acetylglucosamine 1-carboxyvinyltransferase</fullName>
        <ecNumber evidence="11">2.5.1.7</ecNumber>
    </recommendedName>
    <alternativeName>
        <fullName evidence="13">Enoylpyruvate transferase</fullName>
    </alternativeName>
    <alternativeName>
        <fullName evidence="14">UDP-N-acetylglucosamine enolpyruvyl transferase</fullName>
    </alternativeName>
</protein>
<proteinExistence type="inferred from homology"/>
<accession>A0A0G0MAH5</accession>
<evidence type="ECO:0000259" key="16">
    <source>
        <dbReference type="Pfam" id="PF00275"/>
    </source>
</evidence>
<dbReference type="EC" id="2.5.1.7" evidence="11"/>
<evidence type="ECO:0000256" key="10">
    <source>
        <dbReference type="ARBA" id="ARBA00038367"/>
    </source>
</evidence>
<evidence type="ECO:0000256" key="9">
    <source>
        <dbReference type="ARBA" id="ARBA00023316"/>
    </source>
</evidence>
<evidence type="ECO:0000256" key="14">
    <source>
        <dbReference type="ARBA" id="ARBA00042842"/>
    </source>
</evidence>
<comment type="pathway">
    <text evidence="2">Cell wall biogenesis; peptidoglycan biosynthesis.</text>
</comment>
<keyword evidence="9" id="KW-0961">Cell wall biogenesis/degradation</keyword>
<dbReference type="InterPro" id="IPR001986">
    <property type="entry name" value="Enolpyruvate_Tfrase_dom"/>
</dbReference>
<keyword evidence="8" id="KW-0131">Cell cycle</keyword>
<evidence type="ECO:0000256" key="13">
    <source>
        <dbReference type="ARBA" id="ARBA00042443"/>
    </source>
</evidence>
<organism evidence="17 18">
    <name type="scientific">Candidatus Woesebacteria bacterium GW2011_GWA1_39_12</name>
    <dbReference type="NCBI Taxonomy" id="1618549"/>
    <lineage>
        <taxon>Bacteria</taxon>
        <taxon>Candidatus Woeseibacteriota</taxon>
    </lineage>
</organism>
<evidence type="ECO:0000256" key="1">
    <source>
        <dbReference type="ARBA" id="ARBA00004496"/>
    </source>
</evidence>
<evidence type="ECO:0000256" key="15">
    <source>
        <dbReference type="ARBA" id="ARBA00047527"/>
    </source>
</evidence>
<dbReference type="PANTHER" id="PTHR43783">
    <property type="entry name" value="UDP-N-ACETYLGLUCOSAMINE 1-CARBOXYVINYLTRANSFERASE"/>
    <property type="match status" value="1"/>
</dbReference>
<keyword evidence="4" id="KW-0132">Cell division</keyword>
<dbReference type="PANTHER" id="PTHR43783:SF1">
    <property type="entry name" value="UDP-N-ACETYLGLUCOSAMINE 1-CARBOXYVINYLTRANSFERASE"/>
    <property type="match status" value="1"/>
</dbReference>
<comment type="similarity">
    <text evidence="10">Belongs to the EPSP synthase family. MurA subfamily.</text>
</comment>
<keyword evidence="6" id="KW-0133">Cell shape</keyword>
<feature type="domain" description="Enolpyruvate transferase" evidence="16">
    <location>
        <begin position="26"/>
        <end position="438"/>
    </location>
</feature>
<evidence type="ECO:0000256" key="8">
    <source>
        <dbReference type="ARBA" id="ARBA00023306"/>
    </source>
</evidence>
<dbReference type="InterPro" id="IPR050068">
    <property type="entry name" value="MurA_subfamily"/>
</dbReference>
<gene>
    <name evidence="17" type="ORF">UT23_C0013G0015</name>
</gene>
<dbReference type="GO" id="GO:0005737">
    <property type="term" value="C:cytoplasm"/>
    <property type="evidence" value="ECO:0007669"/>
    <property type="project" value="UniProtKB-SubCell"/>
</dbReference>
<comment type="caution">
    <text evidence="17">The sequence shown here is derived from an EMBL/GenBank/DDBJ whole genome shotgun (WGS) entry which is preliminary data.</text>
</comment>
<dbReference type="NCBIfam" id="NF006873">
    <property type="entry name" value="PRK09369.1"/>
    <property type="match status" value="1"/>
</dbReference>
<evidence type="ECO:0000313" key="17">
    <source>
        <dbReference type="EMBL" id="KKQ97340.1"/>
    </source>
</evidence>
<name>A0A0G0MAH5_9BACT</name>
<dbReference type="PATRIC" id="fig|1618549.4.peg.1098"/>
<evidence type="ECO:0000256" key="6">
    <source>
        <dbReference type="ARBA" id="ARBA00022960"/>
    </source>
</evidence>
<dbReference type="EMBL" id="LBWA01000013">
    <property type="protein sequence ID" value="KKQ97340.1"/>
    <property type="molecule type" value="Genomic_DNA"/>
</dbReference>
<dbReference type="Gene3D" id="3.65.10.10">
    <property type="entry name" value="Enolpyruvate transferase domain"/>
    <property type="match status" value="2"/>
</dbReference>
<dbReference type="GO" id="GO:0009252">
    <property type="term" value="P:peptidoglycan biosynthetic process"/>
    <property type="evidence" value="ECO:0007669"/>
    <property type="project" value="UniProtKB-KW"/>
</dbReference>
<dbReference type="Proteomes" id="UP000034325">
    <property type="component" value="Unassembled WGS sequence"/>
</dbReference>
<dbReference type="GO" id="GO:0071555">
    <property type="term" value="P:cell wall organization"/>
    <property type="evidence" value="ECO:0007669"/>
    <property type="project" value="UniProtKB-KW"/>
</dbReference>
<evidence type="ECO:0000256" key="2">
    <source>
        <dbReference type="ARBA" id="ARBA00004752"/>
    </source>
</evidence>
<dbReference type="AlphaFoldDB" id="A0A0G0MAH5"/>
<keyword evidence="7" id="KW-0573">Peptidoglycan synthesis</keyword>
<dbReference type="GO" id="GO:0051301">
    <property type="term" value="P:cell division"/>
    <property type="evidence" value="ECO:0007669"/>
    <property type="project" value="UniProtKB-KW"/>
</dbReference>
<evidence type="ECO:0000256" key="12">
    <source>
        <dbReference type="ARBA" id="ARBA00039754"/>
    </source>
</evidence>
<sequence>MSISEFNLKTSVLVVEYSASMNIKVKGKQVLTGEITPSGSKNSAVALLPSTLLFDKPVVLKNVPEITDVTKLMNIMTKLGSKITWDRSKREMKIDNSKLSFNQVEREDWNTMRGTSLLWGPMLARFGKVDFGGLPGGCTLGFRTLSPHYNAFRAMGVEISDNEKGIKMDAKSAHASEFWLTEMSPTATENAVMLATSINGITKIVGAASEPQVQDLCNFLNGAGASIEGVGSSILTINGGKYLSSHEHSLFSDHYEIATFLAMGAITGGGMKVYHAQADLFVKVNEIFRNFGIEINYEGDTAIVAKNQKIRLTCEEERNLLTIKAQPWPGLPVDMLPLFIAISLAAKDGQVLFHNWMYEAGLFWTSELAKLGANIVMCDPHRIIVLAGNKLKGDTLEAPFIIRATVAMVMAAMISEGETVILNADSLYRGHPDFAENLRRLGAKIEEIK</sequence>
<comment type="subcellular location">
    <subcellularLocation>
        <location evidence="1">Cytoplasm</location>
    </subcellularLocation>
</comment>
<evidence type="ECO:0000313" key="18">
    <source>
        <dbReference type="Proteomes" id="UP000034325"/>
    </source>
</evidence>
<evidence type="ECO:0000256" key="4">
    <source>
        <dbReference type="ARBA" id="ARBA00022618"/>
    </source>
</evidence>
<evidence type="ECO:0000256" key="5">
    <source>
        <dbReference type="ARBA" id="ARBA00022679"/>
    </source>
</evidence>
<dbReference type="GO" id="GO:0008360">
    <property type="term" value="P:regulation of cell shape"/>
    <property type="evidence" value="ECO:0007669"/>
    <property type="project" value="UniProtKB-KW"/>
</dbReference>